<comment type="catalytic activity">
    <reaction evidence="7">
        <text>L-tyrosyl-[protein] + ATP = O-(5'-adenylyl)-L-tyrosyl-[protein] + diphosphate</text>
        <dbReference type="Rhea" id="RHEA:54288"/>
        <dbReference type="Rhea" id="RHEA-COMP:10136"/>
        <dbReference type="Rhea" id="RHEA-COMP:13846"/>
        <dbReference type="ChEBI" id="CHEBI:30616"/>
        <dbReference type="ChEBI" id="CHEBI:33019"/>
        <dbReference type="ChEBI" id="CHEBI:46858"/>
        <dbReference type="ChEBI" id="CHEBI:83624"/>
        <dbReference type="EC" id="2.7.7.108"/>
    </reaction>
</comment>
<dbReference type="Gene3D" id="1.10.3290.10">
    <property type="entry name" value="Fido-like domain"/>
    <property type="match status" value="1"/>
</dbReference>
<dbReference type="GO" id="GO:0051302">
    <property type="term" value="P:regulation of cell division"/>
    <property type="evidence" value="ECO:0007669"/>
    <property type="project" value="TreeGrafter"/>
</dbReference>
<evidence type="ECO:0000256" key="5">
    <source>
        <dbReference type="ARBA" id="ARBA00034531"/>
    </source>
</evidence>
<sequence>MNSNYYYLDDENLYTYPNTSILRNKLDVQNLEKLHLAEHLFVSNRLVQLVEEPIPVMDIKSVRTIHEYLFQDVYTWAGEYRRVNISKEGKPFMPFQSFHMAEIHISSLISQFKRNNDDITTVSRGLAEILDNLNYMHPFREGNGRAQREVIRCLALSKNYTLELNPINNSRVYNAYMQGAVESNVVLLTEIIVEQLT</sequence>
<evidence type="ECO:0000259" key="8">
    <source>
        <dbReference type="PROSITE" id="PS51459"/>
    </source>
</evidence>
<dbReference type="PANTHER" id="PTHR39560">
    <property type="entry name" value="PROTEIN ADENYLYLTRANSFERASE FIC-RELATED"/>
    <property type="match status" value="1"/>
</dbReference>
<keyword evidence="1" id="KW-0808">Transferase</keyword>
<feature type="domain" description="Fido" evidence="8">
    <location>
        <begin position="57"/>
        <end position="194"/>
    </location>
</feature>
<dbReference type="RefSeq" id="WP_036065782.1">
    <property type="nucleotide sequence ID" value="NZ_AODD01000006.1"/>
</dbReference>
<accession>W7BU94</accession>
<dbReference type="PANTHER" id="PTHR39560:SF1">
    <property type="entry name" value="PROTEIN ADENYLYLTRANSFERASE FIC-RELATED"/>
    <property type="match status" value="1"/>
</dbReference>
<dbReference type="OrthoDB" id="9813719at2"/>
<keyword evidence="4" id="KW-0067">ATP-binding</keyword>
<evidence type="ECO:0000256" key="4">
    <source>
        <dbReference type="ARBA" id="ARBA00022840"/>
    </source>
</evidence>
<comment type="caution">
    <text evidence="9">The sequence shown here is derived from an EMBL/GenBank/DDBJ whole genome shotgun (WGS) entry which is preliminary data.</text>
</comment>
<proteinExistence type="predicted"/>
<dbReference type="EC" id="2.7.7.108" evidence="5"/>
<dbReference type="Proteomes" id="UP000019253">
    <property type="component" value="Unassembled WGS sequence"/>
</dbReference>
<evidence type="ECO:0000256" key="7">
    <source>
        <dbReference type="ARBA" id="ARBA00048696"/>
    </source>
</evidence>
<dbReference type="InterPro" id="IPR036597">
    <property type="entry name" value="Fido-like_dom_sf"/>
</dbReference>
<keyword evidence="10" id="KW-1185">Reference proteome</keyword>
<evidence type="ECO:0000313" key="9">
    <source>
        <dbReference type="EMBL" id="EUJ23893.1"/>
    </source>
</evidence>
<dbReference type="PATRIC" id="fig|1265819.5.peg.1204"/>
<protein>
    <recommendedName>
        <fullName evidence="5">protein adenylyltransferase</fullName>
        <ecNumber evidence="5">2.7.7.108</ecNumber>
    </recommendedName>
</protein>
<dbReference type="SUPFAM" id="SSF140931">
    <property type="entry name" value="Fic-like"/>
    <property type="match status" value="1"/>
</dbReference>
<evidence type="ECO:0000256" key="2">
    <source>
        <dbReference type="ARBA" id="ARBA00022695"/>
    </source>
</evidence>
<dbReference type="GO" id="GO:0005524">
    <property type="term" value="F:ATP binding"/>
    <property type="evidence" value="ECO:0007669"/>
    <property type="project" value="UniProtKB-KW"/>
</dbReference>
<dbReference type="EMBL" id="AODD01000006">
    <property type="protein sequence ID" value="EUJ23893.1"/>
    <property type="molecule type" value="Genomic_DNA"/>
</dbReference>
<reference evidence="9 10" key="1">
    <citation type="journal article" date="2014" name="Int. J. Syst. Evol. Microbiol.">
        <title>Listeria floridensis sp. nov., Listeria aquatica sp. nov., Listeria cornellensis sp. nov., Listeria riparia sp. nov. and Listeria grandensis sp. nov., from agricultural and natural environments.</title>
        <authorList>
            <person name="den Bakker H.C."/>
            <person name="Warchocki S."/>
            <person name="Wright E.M."/>
            <person name="Allred A.F."/>
            <person name="Ahlstrom C."/>
            <person name="Manuel C.S."/>
            <person name="Stasiewicz M.J."/>
            <person name="Burrell A."/>
            <person name="Roof S."/>
            <person name="Strawn L."/>
            <person name="Fortes E.D."/>
            <person name="Nightingale K.K."/>
            <person name="Kephart D."/>
            <person name="Wiedmann M."/>
        </authorList>
    </citation>
    <scope>NUCLEOTIDE SEQUENCE [LARGE SCALE GENOMIC DNA]</scope>
    <source>
        <strain evidence="10">FSL F6-971</strain>
    </source>
</reference>
<comment type="catalytic activity">
    <reaction evidence="6">
        <text>L-threonyl-[protein] + ATP = 3-O-(5'-adenylyl)-L-threonyl-[protein] + diphosphate</text>
        <dbReference type="Rhea" id="RHEA:54292"/>
        <dbReference type="Rhea" id="RHEA-COMP:11060"/>
        <dbReference type="Rhea" id="RHEA-COMP:13847"/>
        <dbReference type="ChEBI" id="CHEBI:30013"/>
        <dbReference type="ChEBI" id="CHEBI:30616"/>
        <dbReference type="ChEBI" id="CHEBI:33019"/>
        <dbReference type="ChEBI" id="CHEBI:138113"/>
        <dbReference type="EC" id="2.7.7.108"/>
    </reaction>
</comment>
<dbReference type="STRING" id="1265819.PGRAN_06016"/>
<keyword evidence="2" id="KW-0548">Nucleotidyltransferase</keyword>
<dbReference type="Pfam" id="PF02661">
    <property type="entry name" value="Fic"/>
    <property type="match status" value="1"/>
</dbReference>
<evidence type="ECO:0000313" key="10">
    <source>
        <dbReference type="Proteomes" id="UP000019253"/>
    </source>
</evidence>
<evidence type="ECO:0000256" key="6">
    <source>
        <dbReference type="ARBA" id="ARBA00047939"/>
    </source>
</evidence>
<dbReference type="PROSITE" id="PS51459">
    <property type="entry name" value="FIDO"/>
    <property type="match status" value="1"/>
</dbReference>
<gene>
    <name evidence="9" type="ORF">PGRAN_06016</name>
</gene>
<organism evidence="9 10">
    <name type="scientific">Listeria grandensis FSL F6-0971</name>
    <dbReference type="NCBI Taxonomy" id="1265819"/>
    <lineage>
        <taxon>Bacteria</taxon>
        <taxon>Bacillati</taxon>
        <taxon>Bacillota</taxon>
        <taxon>Bacilli</taxon>
        <taxon>Bacillales</taxon>
        <taxon>Listeriaceae</taxon>
        <taxon>Listeria</taxon>
    </lineage>
</organism>
<name>W7BU94_9LIST</name>
<evidence type="ECO:0000256" key="3">
    <source>
        <dbReference type="ARBA" id="ARBA00022741"/>
    </source>
</evidence>
<evidence type="ECO:0000256" key="1">
    <source>
        <dbReference type="ARBA" id="ARBA00022679"/>
    </source>
</evidence>
<dbReference type="AlphaFoldDB" id="W7BU94"/>
<keyword evidence="3" id="KW-0547">Nucleotide-binding</keyword>
<dbReference type="GO" id="GO:0070733">
    <property type="term" value="F:AMPylase activity"/>
    <property type="evidence" value="ECO:0007669"/>
    <property type="project" value="UniProtKB-EC"/>
</dbReference>
<dbReference type="InterPro" id="IPR003812">
    <property type="entry name" value="Fido"/>
</dbReference>